<dbReference type="HOGENOM" id="CLU_089592_2_3_9"/>
<dbReference type="InterPro" id="IPR013249">
    <property type="entry name" value="RNA_pol_sigma70_r4_t2"/>
</dbReference>
<organism evidence="2 3">
    <name type="scientific">Eubacterium plexicaudatum ASF492</name>
    <dbReference type="NCBI Taxonomy" id="1235802"/>
    <lineage>
        <taxon>Bacteria</taxon>
        <taxon>Bacillati</taxon>
        <taxon>Bacillota</taxon>
        <taxon>Clostridia</taxon>
        <taxon>Eubacteriales</taxon>
        <taxon>Eubacteriaceae</taxon>
        <taxon>Eubacterium</taxon>
    </lineage>
</organism>
<protein>
    <submittedName>
        <fullName evidence="2">Sigma-70 family RNA polymerase sigma factor</fullName>
    </submittedName>
</protein>
<dbReference type="GO" id="GO:0006352">
    <property type="term" value="P:DNA-templated transcription initiation"/>
    <property type="evidence" value="ECO:0007669"/>
    <property type="project" value="InterPro"/>
</dbReference>
<evidence type="ECO:0000259" key="1">
    <source>
        <dbReference type="Pfam" id="PF08281"/>
    </source>
</evidence>
<dbReference type="AlphaFoldDB" id="N1ZQT9"/>
<proteinExistence type="predicted"/>
<evidence type="ECO:0000313" key="3">
    <source>
        <dbReference type="Proteomes" id="UP000012589"/>
    </source>
</evidence>
<dbReference type="OrthoDB" id="9806818at2"/>
<accession>N1ZQT9</accession>
<evidence type="ECO:0000313" key="2">
    <source>
        <dbReference type="EMBL" id="EMZ19367.1"/>
    </source>
</evidence>
<dbReference type="Proteomes" id="UP000012589">
    <property type="component" value="Unassembled WGS sequence"/>
</dbReference>
<sequence>MKPDPKEKHKQHTFDAYCKRILKNESSDYQRRMSVLREHEIPFSMLPPETLAQFVIWDEYFKDTYHFEARGFEISVADELLAEALKTLPQDRLEIVLLYYFLGMSDTEIAAHLNLVRRTVAYRRTSSLQELKKFMEVNADE</sequence>
<name>N1ZQT9_9FIRM</name>
<dbReference type="EMBL" id="AQFT01000165">
    <property type="protein sequence ID" value="EMZ19367.1"/>
    <property type="molecule type" value="Genomic_DNA"/>
</dbReference>
<dbReference type="SUPFAM" id="SSF88659">
    <property type="entry name" value="Sigma3 and sigma4 domains of RNA polymerase sigma factors"/>
    <property type="match status" value="1"/>
</dbReference>
<dbReference type="STRING" id="1235802.C823_05531"/>
<keyword evidence="3" id="KW-1185">Reference proteome</keyword>
<dbReference type="PATRIC" id="fig|1235802.3.peg.5835"/>
<dbReference type="InterPro" id="IPR013324">
    <property type="entry name" value="RNA_pol_sigma_r3/r4-like"/>
</dbReference>
<reference evidence="2 3" key="1">
    <citation type="journal article" date="2014" name="Genome Announc.">
        <title>Draft genome sequences of the altered schaedler flora, a defined bacterial community from gnotobiotic mice.</title>
        <authorList>
            <person name="Wannemuehler M.J."/>
            <person name="Overstreet A.M."/>
            <person name="Ward D.V."/>
            <person name="Phillips G.J."/>
        </authorList>
    </citation>
    <scope>NUCLEOTIDE SEQUENCE [LARGE SCALE GENOMIC DNA]</scope>
    <source>
        <strain evidence="2 3">ASF492</strain>
    </source>
</reference>
<dbReference type="GO" id="GO:0003677">
    <property type="term" value="F:DNA binding"/>
    <property type="evidence" value="ECO:0007669"/>
    <property type="project" value="InterPro"/>
</dbReference>
<dbReference type="Gene3D" id="1.10.10.10">
    <property type="entry name" value="Winged helix-like DNA-binding domain superfamily/Winged helix DNA-binding domain"/>
    <property type="match status" value="1"/>
</dbReference>
<dbReference type="eggNOG" id="COG1595">
    <property type="taxonomic scope" value="Bacteria"/>
</dbReference>
<dbReference type="InterPro" id="IPR036388">
    <property type="entry name" value="WH-like_DNA-bd_sf"/>
</dbReference>
<gene>
    <name evidence="2" type="ORF">C823_05531</name>
</gene>
<feature type="domain" description="RNA polymerase sigma factor 70 region 4 type 2" evidence="1">
    <location>
        <begin position="79"/>
        <end position="124"/>
    </location>
</feature>
<dbReference type="GO" id="GO:0016987">
    <property type="term" value="F:sigma factor activity"/>
    <property type="evidence" value="ECO:0007669"/>
    <property type="project" value="InterPro"/>
</dbReference>
<dbReference type="Pfam" id="PF08281">
    <property type="entry name" value="Sigma70_r4_2"/>
    <property type="match status" value="1"/>
</dbReference>
<comment type="caution">
    <text evidence="2">The sequence shown here is derived from an EMBL/GenBank/DDBJ whole genome shotgun (WGS) entry which is preliminary data.</text>
</comment>